<evidence type="ECO:0000313" key="3">
    <source>
        <dbReference type="Proteomes" id="UP000256379"/>
    </source>
</evidence>
<dbReference type="EMBL" id="NXLQ01000009">
    <property type="protein sequence ID" value="RDU65885.1"/>
    <property type="molecule type" value="Genomic_DNA"/>
</dbReference>
<evidence type="ECO:0008006" key="4">
    <source>
        <dbReference type="Google" id="ProtNLM"/>
    </source>
</evidence>
<sequence length="146" mass="16802">MKVLNKLLCVSIVTTGLLFACPDMKGHGEGVSVKAPKGVLKELYDTANIQQKRQILQIDFDTKKAIKAQTAKYKEYRSVVEFDIKNLRLDLEEAQSERNTTKAMDILSRIAKKQEDLRKNLQDEHNLRYLLEDKKIKDINAVLRVK</sequence>
<dbReference type="Proteomes" id="UP000256379">
    <property type="component" value="Unassembled WGS sequence"/>
</dbReference>
<dbReference type="PROSITE" id="PS51257">
    <property type="entry name" value="PROKAR_LIPOPROTEIN"/>
    <property type="match status" value="1"/>
</dbReference>
<name>A0A3D8ILQ2_9HELI</name>
<accession>A0A3D8ILQ2</accession>
<protein>
    <recommendedName>
        <fullName evidence="4">Lipoprotein</fullName>
    </recommendedName>
</protein>
<proteinExistence type="predicted"/>
<gene>
    <name evidence="2" type="ORF">CQA53_05395</name>
</gene>
<dbReference type="RefSeq" id="WP_115543002.1">
    <property type="nucleotide sequence ID" value="NZ_NXLQ01000009.1"/>
</dbReference>
<evidence type="ECO:0000313" key="2">
    <source>
        <dbReference type="EMBL" id="RDU65885.1"/>
    </source>
</evidence>
<comment type="caution">
    <text evidence="2">The sequence shown here is derived from an EMBL/GenBank/DDBJ whole genome shotgun (WGS) entry which is preliminary data.</text>
</comment>
<evidence type="ECO:0000256" key="1">
    <source>
        <dbReference type="SAM" id="Coils"/>
    </source>
</evidence>
<dbReference type="OrthoDB" id="5328295at2"/>
<feature type="coiled-coil region" evidence="1">
    <location>
        <begin position="77"/>
        <end position="124"/>
    </location>
</feature>
<organism evidence="2 3">
    <name type="scientific">Helicobacter didelphidarum</name>
    <dbReference type="NCBI Taxonomy" id="2040648"/>
    <lineage>
        <taxon>Bacteria</taxon>
        <taxon>Pseudomonadati</taxon>
        <taxon>Campylobacterota</taxon>
        <taxon>Epsilonproteobacteria</taxon>
        <taxon>Campylobacterales</taxon>
        <taxon>Helicobacteraceae</taxon>
        <taxon>Helicobacter</taxon>
    </lineage>
</organism>
<keyword evidence="3" id="KW-1185">Reference proteome</keyword>
<reference evidence="2 3" key="1">
    <citation type="submission" date="2018-04" db="EMBL/GenBank/DDBJ databases">
        <title>Novel Campyloabacter and Helicobacter Species and Strains.</title>
        <authorList>
            <person name="Mannion A.J."/>
            <person name="Shen Z."/>
            <person name="Fox J.G."/>
        </authorList>
    </citation>
    <scope>NUCLEOTIDE SEQUENCE [LARGE SCALE GENOMIC DNA]</scope>
    <source>
        <strain evidence="2 3">MIT 17-337</strain>
    </source>
</reference>
<keyword evidence="1" id="KW-0175">Coiled coil</keyword>
<dbReference type="AlphaFoldDB" id="A0A3D8ILQ2"/>